<dbReference type="Gene3D" id="3.30.70.330">
    <property type="match status" value="1"/>
</dbReference>
<dbReference type="InterPro" id="IPR001014">
    <property type="entry name" value="Ribosomal_uL23_CS"/>
</dbReference>
<evidence type="ECO:0000313" key="8">
    <source>
        <dbReference type="EMBL" id="OGC40289.1"/>
    </source>
</evidence>
<dbReference type="HAMAP" id="MF_01369_B">
    <property type="entry name" value="Ribosomal_uL23_B"/>
    <property type="match status" value="1"/>
</dbReference>
<dbReference type="GO" id="GO:0005840">
    <property type="term" value="C:ribosome"/>
    <property type="evidence" value="ECO:0007669"/>
    <property type="project" value="UniProtKB-KW"/>
</dbReference>
<dbReference type="GO" id="GO:0003735">
    <property type="term" value="F:structural constituent of ribosome"/>
    <property type="evidence" value="ECO:0007669"/>
    <property type="project" value="InterPro"/>
</dbReference>
<keyword evidence="4 6" id="KW-0689">Ribosomal protein</keyword>
<dbReference type="GO" id="GO:0019843">
    <property type="term" value="F:rRNA binding"/>
    <property type="evidence" value="ECO:0007669"/>
    <property type="project" value="UniProtKB-UniRule"/>
</dbReference>
<keyword evidence="2 6" id="KW-0699">rRNA-binding</keyword>
<dbReference type="AlphaFoldDB" id="A0A1F4U5Y9"/>
<proteinExistence type="inferred from homology"/>
<dbReference type="PANTHER" id="PTHR11620">
    <property type="entry name" value="60S RIBOSOMAL PROTEIN L23A"/>
    <property type="match status" value="1"/>
</dbReference>
<evidence type="ECO:0000256" key="2">
    <source>
        <dbReference type="ARBA" id="ARBA00022730"/>
    </source>
</evidence>
<keyword evidence="5 6" id="KW-0687">Ribonucleoprotein</keyword>
<name>A0A1F4U5Y9_UNCSA</name>
<comment type="similarity">
    <text evidence="1 6 7">Belongs to the universal ribosomal protein uL23 family.</text>
</comment>
<dbReference type="PROSITE" id="PS00050">
    <property type="entry name" value="RIBOSOMAL_L23"/>
    <property type="match status" value="1"/>
</dbReference>
<evidence type="ECO:0000256" key="6">
    <source>
        <dbReference type="HAMAP-Rule" id="MF_01369"/>
    </source>
</evidence>
<dbReference type="InterPro" id="IPR012677">
    <property type="entry name" value="Nucleotide-bd_a/b_plait_sf"/>
</dbReference>
<evidence type="ECO:0000256" key="7">
    <source>
        <dbReference type="RuleBase" id="RU003934"/>
    </source>
</evidence>
<dbReference type="EMBL" id="MEUJ01000004">
    <property type="protein sequence ID" value="OGC40289.1"/>
    <property type="molecule type" value="Genomic_DNA"/>
</dbReference>
<comment type="caution">
    <text evidence="8">The sequence shown here is derived from an EMBL/GenBank/DDBJ whole genome shotgun (WGS) entry which is preliminary data.</text>
</comment>
<dbReference type="GO" id="GO:1990904">
    <property type="term" value="C:ribonucleoprotein complex"/>
    <property type="evidence" value="ECO:0007669"/>
    <property type="project" value="UniProtKB-KW"/>
</dbReference>
<evidence type="ECO:0000256" key="3">
    <source>
        <dbReference type="ARBA" id="ARBA00022884"/>
    </source>
</evidence>
<dbReference type="FunFam" id="3.30.70.330:FF:000001">
    <property type="entry name" value="50S ribosomal protein L23"/>
    <property type="match status" value="1"/>
</dbReference>
<dbReference type="GO" id="GO:0006412">
    <property type="term" value="P:translation"/>
    <property type="evidence" value="ECO:0007669"/>
    <property type="project" value="UniProtKB-UniRule"/>
</dbReference>
<dbReference type="Proteomes" id="UP000179242">
    <property type="component" value="Unassembled WGS sequence"/>
</dbReference>
<keyword evidence="3 6" id="KW-0694">RNA-binding</keyword>
<dbReference type="InterPro" id="IPR012678">
    <property type="entry name" value="Ribosomal_uL23/eL15/eS24_sf"/>
</dbReference>
<gene>
    <name evidence="6" type="primary">rplW</name>
    <name evidence="8" type="ORF">A2438_03315</name>
</gene>
<dbReference type="InterPro" id="IPR013025">
    <property type="entry name" value="Ribosomal_uL23-like"/>
</dbReference>
<evidence type="ECO:0000313" key="9">
    <source>
        <dbReference type="Proteomes" id="UP000179242"/>
    </source>
</evidence>
<dbReference type="SUPFAM" id="SSF54189">
    <property type="entry name" value="Ribosomal proteins S24e, L23 and L15e"/>
    <property type="match status" value="1"/>
</dbReference>
<organism evidence="8 9">
    <name type="scientific">candidate division WOR-1 bacterium RIFOXYC2_FULL_46_14</name>
    <dbReference type="NCBI Taxonomy" id="1802587"/>
    <lineage>
        <taxon>Bacteria</taxon>
        <taxon>Bacillati</taxon>
        <taxon>Saganbacteria</taxon>
    </lineage>
</organism>
<dbReference type="NCBIfam" id="NF004363">
    <property type="entry name" value="PRK05738.2-4"/>
    <property type="match status" value="1"/>
</dbReference>
<accession>A0A1F4U5Y9</accession>
<evidence type="ECO:0000256" key="4">
    <source>
        <dbReference type="ARBA" id="ARBA00022980"/>
    </source>
</evidence>
<evidence type="ECO:0000256" key="5">
    <source>
        <dbReference type="ARBA" id="ARBA00023274"/>
    </source>
</evidence>
<protein>
    <recommendedName>
        <fullName evidence="6">Large ribosomal subunit protein uL23</fullName>
    </recommendedName>
</protein>
<sequence length="91" mass="9948">MKNIIVAPIVTEKGLGAAAVNQYVFRVAISAGKIEIKKAIEAIYKVKVAEVNTLKVRGKERRIGRSVGKTSSYKKAYVTLKEGSVIEELKV</sequence>
<dbReference type="Pfam" id="PF00276">
    <property type="entry name" value="Ribosomal_L23"/>
    <property type="match status" value="1"/>
</dbReference>
<evidence type="ECO:0000256" key="1">
    <source>
        <dbReference type="ARBA" id="ARBA00006700"/>
    </source>
</evidence>
<comment type="subunit">
    <text evidence="6">Part of the 50S ribosomal subunit. Contacts protein L29, and trigger factor when it is bound to the ribosome.</text>
</comment>
<comment type="function">
    <text evidence="6">One of the early assembly proteins it binds 23S rRNA. One of the proteins that surrounds the polypeptide exit tunnel on the outside of the ribosome. Forms the main docking site for trigger factor binding to the ribosome.</text>
</comment>
<reference evidence="8 9" key="1">
    <citation type="journal article" date="2016" name="Nat. Commun.">
        <title>Thousands of microbial genomes shed light on interconnected biogeochemical processes in an aquifer system.</title>
        <authorList>
            <person name="Anantharaman K."/>
            <person name="Brown C.T."/>
            <person name="Hug L.A."/>
            <person name="Sharon I."/>
            <person name="Castelle C.J."/>
            <person name="Probst A.J."/>
            <person name="Thomas B.C."/>
            <person name="Singh A."/>
            <person name="Wilkins M.J."/>
            <person name="Karaoz U."/>
            <person name="Brodie E.L."/>
            <person name="Williams K.H."/>
            <person name="Hubbard S.S."/>
            <person name="Banfield J.F."/>
        </authorList>
    </citation>
    <scope>NUCLEOTIDE SEQUENCE [LARGE SCALE GENOMIC DNA]</scope>
</reference>